<dbReference type="SMART" id="SM00642">
    <property type="entry name" value="Aamy"/>
    <property type="match status" value="1"/>
</dbReference>
<dbReference type="Proteomes" id="UP001597169">
    <property type="component" value="Unassembled WGS sequence"/>
</dbReference>
<comment type="similarity">
    <text evidence="1">Belongs to the glycosyl hydrolase 13 family.</text>
</comment>
<comment type="caution">
    <text evidence="4">The sequence shown here is derived from an EMBL/GenBank/DDBJ whole genome shotgun (WGS) entry which is preliminary data.</text>
</comment>
<dbReference type="Gene3D" id="3.90.400.10">
    <property type="entry name" value="Oligo-1,6-glucosidase, Domain 2"/>
    <property type="match status" value="1"/>
</dbReference>
<feature type="domain" description="Glycosyl hydrolase family 13 catalytic" evidence="3">
    <location>
        <begin position="16"/>
        <end position="424"/>
    </location>
</feature>
<proteinExistence type="inferred from homology"/>
<evidence type="ECO:0000256" key="1">
    <source>
        <dbReference type="ARBA" id="ARBA00008061"/>
    </source>
</evidence>
<dbReference type="Gene3D" id="3.20.20.80">
    <property type="entry name" value="Glycosidases"/>
    <property type="match status" value="1"/>
</dbReference>
<protein>
    <submittedName>
        <fullName evidence="4">Alpha-glucosidase</fullName>
    </submittedName>
</protein>
<name>A0ABW3Q1V6_9BACL</name>
<reference evidence="5" key="1">
    <citation type="journal article" date="2019" name="Int. J. Syst. Evol. Microbiol.">
        <title>The Global Catalogue of Microorganisms (GCM) 10K type strain sequencing project: providing services to taxonomists for standard genome sequencing and annotation.</title>
        <authorList>
            <consortium name="The Broad Institute Genomics Platform"/>
            <consortium name="The Broad Institute Genome Sequencing Center for Infectious Disease"/>
            <person name="Wu L."/>
            <person name="Ma J."/>
        </authorList>
    </citation>
    <scope>NUCLEOTIDE SEQUENCE [LARGE SCALE GENOMIC DNA]</scope>
    <source>
        <strain evidence="5">CCUG 53519</strain>
    </source>
</reference>
<organism evidence="4 5">
    <name type="scientific">Paenibacillus provencensis</name>
    <dbReference type="NCBI Taxonomy" id="441151"/>
    <lineage>
        <taxon>Bacteria</taxon>
        <taxon>Bacillati</taxon>
        <taxon>Bacillota</taxon>
        <taxon>Bacilli</taxon>
        <taxon>Bacillales</taxon>
        <taxon>Paenibacillaceae</taxon>
        <taxon>Paenibacillus</taxon>
    </lineage>
</organism>
<accession>A0ABW3Q1V6</accession>
<dbReference type="CDD" id="cd11333">
    <property type="entry name" value="AmyAc_SI_OligoGlu_DGase"/>
    <property type="match status" value="1"/>
</dbReference>
<keyword evidence="2" id="KW-0326">Glycosidase</keyword>
<dbReference type="Pfam" id="PF00128">
    <property type="entry name" value="Alpha-amylase"/>
    <property type="match status" value="1"/>
</dbReference>
<evidence type="ECO:0000313" key="5">
    <source>
        <dbReference type="Proteomes" id="UP001597169"/>
    </source>
</evidence>
<dbReference type="NCBIfam" id="NF008183">
    <property type="entry name" value="PRK10933.1"/>
    <property type="match status" value="1"/>
</dbReference>
<dbReference type="InterPro" id="IPR013780">
    <property type="entry name" value="Glyco_hydro_b"/>
</dbReference>
<gene>
    <name evidence="4" type="ORF">ACFQ3J_23380</name>
</gene>
<keyword evidence="2" id="KW-0378">Hydrolase</keyword>
<dbReference type="SUPFAM" id="SSF51445">
    <property type="entry name" value="(Trans)glycosidases"/>
    <property type="match status" value="1"/>
</dbReference>
<dbReference type="Gene3D" id="2.60.40.1180">
    <property type="entry name" value="Golgi alpha-mannosidase II"/>
    <property type="match status" value="1"/>
</dbReference>
<dbReference type="SUPFAM" id="SSF51011">
    <property type="entry name" value="Glycosyl hydrolase domain"/>
    <property type="match status" value="1"/>
</dbReference>
<dbReference type="RefSeq" id="WP_251584571.1">
    <property type="nucleotide sequence ID" value="NZ_JBHTKX010000006.1"/>
</dbReference>
<dbReference type="InterPro" id="IPR006047">
    <property type="entry name" value="GH13_cat_dom"/>
</dbReference>
<sequence length="572" mass="66882">MHIKYKKAWKQNIIYEIYPRSFKDSNGDGIGDLPGIISKLDYLQSLGVTALWLNPIYQSPDIDHGYDITDYYSIQPEYGTMKDFELLLEEVHKRDMGLIMDLVLNHTSDQHPWFKASRSDKHSRYRDYYIWRPAGADGGPPNNWSSYLGKSAWTFDEENQEFYMHLYNSTQPDLNWDNPDLRESMYKMMRFWLDKGIDGFRIDAVNAISKDQTFPDSDLSRLQSNGEPFIKNGPYIHDYLQEMNEKVFSQYDIFTAGEMSYISEQDVLDYTHPDRKELSMVISPEASTLGNLPEDEFQQKEWTLDDLREVMQKWQKNVGDPGGWFGLYFSNHDQPRLVNTFGNPVEYRVQSAKMIGTMLHTLKGTPFILQGDELGMTNNPKLHSIDDIKEQQALAYYDVMVNERGEDEEKIMQRIRRKARDHARTPMQWDESNHAGFTTGEPWLPANPNYKEVNVKEQESDPYSVLNYYRRLIEIRKNNPVLTYGEYKAILTDHSQIFAYLRLFMDQTWLVLLNFSEEEAAYSLDPNDIERLADARLLIGNYKESNEIIDLKSGNLKPYEAIVLAPPLHFHE</sequence>
<dbReference type="InterPro" id="IPR045857">
    <property type="entry name" value="O16G_dom_2"/>
</dbReference>
<evidence type="ECO:0000259" key="3">
    <source>
        <dbReference type="SMART" id="SM00642"/>
    </source>
</evidence>
<dbReference type="PANTHER" id="PTHR10357:SF179">
    <property type="entry name" value="NEUTRAL AND BASIC AMINO ACID TRANSPORT PROTEIN RBAT"/>
    <property type="match status" value="1"/>
</dbReference>
<dbReference type="PANTHER" id="PTHR10357">
    <property type="entry name" value="ALPHA-AMYLASE FAMILY MEMBER"/>
    <property type="match status" value="1"/>
</dbReference>
<evidence type="ECO:0000256" key="2">
    <source>
        <dbReference type="ARBA" id="ARBA00023295"/>
    </source>
</evidence>
<keyword evidence="5" id="KW-1185">Reference proteome</keyword>
<dbReference type="InterPro" id="IPR017853">
    <property type="entry name" value="GH"/>
</dbReference>
<dbReference type="EMBL" id="JBHTKX010000006">
    <property type="protein sequence ID" value="MFD1131082.1"/>
    <property type="molecule type" value="Genomic_DNA"/>
</dbReference>
<evidence type="ECO:0000313" key="4">
    <source>
        <dbReference type="EMBL" id="MFD1131082.1"/>
    </source>
</evidence>